<comment type="caution">
    <text evidence="6">The sequence shown here is derived from an EMBL/GenBank/DDBJ whole genome shotgun (WGS) entry which is preliminary data.</text>
</comment>
<comment type="catalytic activity">
    <reaction evidence="5">
        <text>7-aminomethyl-7-carbaguanosine(34) in tRNA + S-adenosyl-L-methionine = epoxyqueuosine(34) in tRNA + adenine + L-methionine + 2 H(+)</text>
        <dbReference type="Rhea" id="RHEA:32155"/>
        <dbReference type="Rhea" id="RHEA-COMP:10342"/>
        <dbReference type="Rhea" id="RHEA-COMP:18582"/>
        <dbReference type="ChEBI" id="CHEBI:15378"/>
        <dbReference type="ChEBI" id="CHEBI:16708"/>
        <dbReference type="ChEBI" id="CHEBI:57844"/>
        <dbReference type="ChEBI" id="CHEBI:59789"/>
        <dbReference type="ChEBI" id="CHEBI:82833"/>
        <dbReference type="ChEBI" id="CHEBI:194443"/>
        <dbReference type="EC" id="2.4.99.17"/>
    </reaction>
</comment>
<dbReference type="InterPro" id="IPR036100">
    <property type="entry name" value="QueA_sf"/>
</dbReference>
<dbReference type="PANTHER" id="PTHR30307">
    <property type="entry name" value="S-ADENOSYLMETHIONINE:TRNA RIBOSYLTRANSFERASE-ISOMERASE"/>
    <property type="match status" value="1"/>
</dbReference>
<keyword evidence="2 5" id="KW-0808">Transferase</keyword>
<evidence type="ECO:0000256" key="3">
    <source>
        <dbReference type="ARBA" id="ARBA00022691"/>
    </source>
</evidence>
<accession>A0ABP8G2B4</accession>
<dbReference type="InterPro" id="IPR003699">
    <property type="entry name" value="QueA"/>
</dbReference>
<protein>
    <recommendedName>
        <fullName evidence="5">S-adenosylmethionine:tRNA ribosyltransferase-isomerase</fullName>
        <ecNumber evidence="5">2.4.99.17</ecNumber>
    </recommendedName>
    <alternativeName>
        <fullName evidence="5">Queuosine biosynthesis protein QueA</fullName>
    </alternativeName>
</protein>
<sequence>MSAYHPRQISIADYTYDLPEERIAQFPLEVRDQSRLLVYQQGRIADAHFTELANVLPAQSLLVFNNTKVVQARLRFQKATGGIIELFCLEPLEPIREVQQAMQQTQSVVWKCLVGNNKRWREGRLEMPLGPSPEDGILYAERLAPAEEGYAIGFSWTPTERTFAEVLEIAGLLPLPPYMNRDAAPEDQNRYQTIYADAAGAVAAPTAGLHFTPRVLEQLNQKKHQAAFVTLHVGAGTFKPVKSEVMEHHYMHPEQLSVSRETVEQLLRHLGRPIIPVGTTSMRTLESLYWLGVGLSMGSLPTEDDQLLVPQWLPYDQRTSLSVQEALESILTYLDQQGVSHLQATTRILIAPGYQFKLCSGIITNFHQPNSTLLLLVAAMIGPSWQKVYRHALANNYRFLSYGDSSLLLP</sequence>
<dbReference type="SUPFAM" id="SSF111337">
    <property type="entry name" value="QueA-like"/>
    <property type="match status" value="1"/>
</dbReference>
<evidence type="ECO:0000256" key="5">
    <source>
        <dbReference type="HAMAP-Rule" id="MF_00113"/>
    </source>
</evidence>
<gene>
    <name evidence="5" type="primary">queA</name>
    <name evidence="6" type="ORF">GCM10023183_36930</name>
</gene>
<evidence type="ECO:0000313" key="6">
    <source>
        <dbReference type="EMBL" id="GAA4315916.1"/>
    </source>
</evidence>
<dbReference type="Pfam" id="PF02547">
    <property type="entry name" value="Queuosine_synth"/>
    <property type="match status" value="1"/>
</dbReference>
<keyword evidence="7" id="KW-1185">Reference proteome</keyword>
<dbReference type="PANTHER" id="PTHR30307:SF0">
    <property type="entry name" value="S-ADENOSYLMETHIONINE:TRNA RIBOSYLTRANSFERASE-ISOMERASE"/>
    <property type="match status" value="1"/>
</dbReference>
<dbReference type="RefSeq" id="WP_345169582.1">
    <property type="nucleotide sequence ID" value="NZ_BAABGX010000003.1"/>
</dbReference>
<evidence type="ECO:0000256" key="4">
    <source>
        <dbReference type="ARBA" id="ARBA00022785"/>
    </source>
</evidence>
<keyword evidence="1 5" id="KW-0963">Cytoplasm</keyword>
<evidence type="ECO:0000256" key="1">
    <source>
        <dbReference type="ARBA" id="ARBA00022490"/>
    </source>
</evidence>
<comment type="function">
    <text evidence="5">Transfers and isomerizes the ribose moiety from AdoMet to the 7-aminomethyl group of 7-deazaguanine (preQ1-tRNA) to give epoxyqueuosine (oQ-tRNA).</text>
</comment>
<comment type="subcellular location">
    <subcellularLocation>
        <location evidence="5">Cytoplasm</location>
    </subcellularLocation>
</comment>
<keyword evidence="3 5" id="KW-0949">S-adenosyl-L-methionine</keyword>
<organism evidence="6 7">
    <name type="scientific">Nibribacter koreensis</name>
    <dbReference type="NCBI Taxonomy" id="1084519"/>
    <lineage>
        <taxon>Bacteria</taxon>
        <taxon>Pseudomonadati</taxon>
        <taxon>Bacteroidota</taxon>
        <taxon>Cytophagia</taxon>
        <taxon>Cytophagales</taxon>
        <taxon>Hymenobacteraceae</taxon>
        <taxon>Nibribacter</taxon>
    </lineage>
</organism>
<dbReference type="EC" id="2.4.99.17" evidence="5"/>
<name>A0ABP8G2B4_9BACT</name>
<dbReference type="HAMAP" id="MF_00113">
    <property type="entry name" value="QueA"/>
    <property type="match status" value="1"/>
</dbReference>
<keyword evidence="4 5" id="KW-0671">Queuosine biosynthesis</keyword>
<evidence type="ECO:0000256" key="2">
    <source>
        <dbReference type="ARBA" id="ARBA00022679"/>
    </source>
</evidence>
<comment type="similarity">
    <text evidence="5">Belongs to the QueA family.</text>
</comment>
<dbReference type="EMBL" id="BAABGX010000003">
    <property type="protein sequence ID" value="GAA4315916.1"/>
    <property type="molecule type" value="Genomic_DNA"/>
</dbReference>
<proteinExistence type="inferred from homology"/>
<dbReference type="Proteomes" id="UP001501844">
    <property type="component" value="Unassembled WGS sequence"/>
</dbReference>
<comment type="pathway">
    <text evidence="5">tRNA modification; tRNA-queuosine biosynthesis.</text>
</comment>
<comment type="subunit">
    <text evidence="5">Monomer.</text>
</comment>
<dbReference type="InterPro" id="IPR042118">
    <property type="entry name" value="QueA_dom1"/>
</dbReference>
<reference evidence="7" key="1">
    <citation type="journal article" date="2019" name="Int. J. Syst. Evol. Microbiol.">
        <title>The Global Catalogue of Microorganisms (GCM) 10K type strain sequencing project: providing services to taxonomists for standard genome sequencing and annotation.</title>
        <authorList>
            <consortium name="The Broad Institute Genomics Platform"/>
            <consortium name="The Broad Institute Genome Sequencing Center for Infectious Disease"/>
            <person name="Wu L."/>
            <person name="Ma J."/>
        </authorList>
    </citation>
    <scope>NUCLEOTIDE SEQUENCE [LARGE SCALE GENOMIC DNA]</scope>
    <source>
        <strain evidence="7">JCM 17917</strain>
    </source>
</reference>
<evidence type="ECO:0000313" key="7">
    <source>
        <dbReference type="Proteomes" id="UP001501844"/>
    </source>
</evidence>
<dbReference type="Gene3D" id="3.40.1780.10">
    <property type="entry name" value="QueA-like"/>
    <property type="match status" value="2"/>
</dbReference>